<comment type="caution">
    <text evidence="2">The sequence shown here is derived from an EMBL/GenBank/DDBJ whole genome shotgun (WGS) entry which is preliminary data.</text>
</comment>
<evidence type="ECO:0000256" key="1">
    <source>
        <dbReference type="SAM" id="Phobius"/>
    </source>
</evidence>
<keyword evidence="1" id="KW-0472">Membrane</keyword>
<dbReference type="EMBL" id="CAKLCB010000172">
    <property type="protein sequence ID" value="CAH0516510.1"/>
    <property type="molecule type" value="Genomic_DNA"/>
</dbReference>
<name>A0ABN8CTQ5_9STRA</name>
<gene>
    <name evidence="2" type="ORF">PBS001_LOCUS3175</name>
</gene>
<proteinExistence type="predicted"/>
<protein>
    <recommendedName>
        <fullName evidence="4">Glycosyltransferase 2-like domain-containing protein</fullName>
    </recommendedName>
</protein>
<accession>A0ABN8CTQ5</accession>
<keyword evidence="3" id="KW-1185">Reference proteome</keyword>
<reference evidence="2 3" key="1">
    <citation type="submission" date="2021-11" db="EMBL/GenBank/DDBJ databases">
        <authorList>
            <person name="Islam A."/>
            <person name="Islam S."/>
            <person name="Flora M.S."/>
            <person name="Rahman M."/>
            <person name="Ziaur R.M."/>
            <person name="Epstein J.H."/>
            <person name="Hassan M."/>
            <person name="Klassen M."/>
            <person name="Woodard K."/>
            <person name="Webb A."/>
            <person name="Webby R.J."/>
            <person name="El Zowalaty M.E."/>
        </authorList>
    </citation>
    <scope>NUCLEOTIDE SEQUENCE [LARGE SCALE GENOMIC DNA]</scope>
    <source>
        <strain evidence="2">Pbs1</strain>
    </source>
</reference>
<feature type="transmembrane region" description="Helical" evidence="1">
    <location>
        <begin position="33"/>
        <end position="52"/>
    </location>
</feature>
<dbReference type="Proteomes" id="UP001158986">
    <property type="component" value="Unassembled WGS sequence"/>
</dbReference>
<organism evidence="2 3">
    <name type="scientific">Peronospora belbahrii</name>
    <dbReference type="NCBI Taxonomy" id="622444"/>
    <lineage>
        <taxon>Eukaryota</taxon>
        <taxon>Sar</taxon>
        <taxon>Stramenopiles</taxon>
        <taxon>Oomycota</taxon>
        <taxon>Peronosporomycetes</taxon>
        <taxon>Peronosporales</taxon>
        <taxon>Peronosporaceae</taxon>
        <taxon>Peronospora</taxon>
    </lineage>
</organism>
<sequence length="596" mass="66915">MTTSSLRKPLGSNSPIGDICSDLYAERVMIPRISLLSILTGLSVLTLLFIRYRRRRTRQLAKFVPKGVVLTSFDNDDHTSKKRSFMCFLATAVAWLTIFLLYFNSSTSMTTTSMSATQTRPRIVFSFTTTSRRINGLKATLDALIHQEGDGFDLVYVIIPRIYRDKIVDIPLWLLNDKSTLHRMEFYGITFAIGTSPYHTKLRLIVLDTDFGPASKVLGTLLIEQDPDTLIVYGDDDRVYPLQLCERALHYTRKYPNDAIAVLGGWISVEDRLYCGRSLEVGVNSVSFVGGAGGVAVKRKFFGMREATMSAFQVANLSKACYLGDDFYLSHLLSNNGVRRRLVSDSCWNIQSLQQTFSHGGLSYTPSEHPGGANVEHYQQCIRELGNDQDLSRDGEFGSIIMFFFSRTWGMLRGLRNIYFEGDFVTPSIDKPEKCDPDLVCNQRDKTEPTSTSMISRFLAFVLAGVTVIICIVQDTAAMNGELRIYKEPEFKRLRRIIGVSVENLCYDMPCADLRDVMSSARWTELPAMGSIFADEHVKIAFYAGSNCTGKLVLLNTDAGKVRNFADYGMDNAITSFAVLKTLTAMQHVSSNIFQW</sequence>
<feature type="transmembrane region" description="Helical" evidence="1">
    <location>
        <begin position="85"/>
        <end position="103"/>
    </location>
</feature>
<evidence type="ECO:0000313" key="3">
    <source>
        <dbReference type="Proteomes" id="UP001158986"/>
    </source>
</evidence>
<evidence type="ECO:0000313" key="2">
    <source>
        <dbReference type="EMBL" id="CAH0516510.1"/>
    </source>
</evidence>
<keyword evidence="1" id="KW-0812">Transmembrane</keyword>
<evidence type="ECO:0008006" key="4">
    <source>
        <dbReference type="Google" id="ProtNLM"/>
    </source>
</evidence>
<keyword evidence="1" id="KW-1133">Transmembrane helix</keyword>